<accession>A0ACB0IHE2</accession>
<organism evidence="1 2">
    <name type="scientific">Trifolium pratense</name>
    <name type="common">Red clover</name>
    <dbReference type="NCBI Taxonomy" id="57577"/>
    <lineage>
        <taxon>Eukaryota</taxon>
        <taxon>Viridiplantae</taxon>
        <taxon>Streptophyta</taxon>
        <taxon>Embryophyta</taxon>
        <taxon>Tracheophyta</taxon>
        <taxon>Spermatophyta</taxon>
        <taxon>Magnoliopsida</taxon>
        <taxon>eudicotyledons</taxon>
        <taxon>Gunneridae</taxon>
        <taxon>Pentapetalae</taxon>
        <taxon>rosids</taxon>
        <taxon>fabids</taxon>
        <taxon>Fabales</taxon>
        <taxon>Fabaceae</taxon>
        <taxon>Papilionoideae</taxon>
        <taxon>50 kb inversion clade</taxon>
        <taxon>NPAAA clade</taxon>
        <taxon>Hologalegina</taxon>
        <taxon>IRL clade</taxon>
        <taxon>Trifolieae</taxon>
        <taxon>Trifolium</taxon>
    </lineage>
</organism>
<name>A0ACB0IHE2_TRIPR</name>
<evidence type="ECO:0000313" key="2">
    <source>
        <dbReference type="Proteomes" id="UP001177021"/>
    </source>
</evidence>
<reference evidence="1" key="1">
    <citation type="submission" date="2023-10" db="EMBL/GenBank/DDBJ databases">
        <authorList>
            <person name="Rodriguez Cubillos JULIANA M."/>
            <person name="De Vega J."/>
        </authorList>
    </citation>
    <scope>NUCLEOTIDE SEQUENCE</scope>
</reference>
<gene>
    <name evidence="1" type="ORF">MILVUS5_LOCUS3128</name>
</gene>
<proteinExistence type="predicted"/>
<evidence type="ECO:0000313" key="1">
    <source>
        <dbReference type="EMBL" id="CAJ2631639.1"/>
    </source>
</evidence>
<dbReference type="Proteomes" id="UP001177021">
    <property type="component" value="Unassembled WGS sequence"/>
</dbReference>
<sequence>MTYSGILFQETWISTISYLQNSGDSAINNYKNEAKDHVKDDKSDFDDNLGHNHNSNNPTFTPDNVVESGLWKTAVHSNCAAQQCYSVAI</sequence>
<protein>
    <submittedName>
        <fullName evidence="1">Uncharacterized protein</fullName>
    </submittedName>
</protein>
<keyword evidence="2" id="KW-1185">Reference proteome</keyword>
<comment type="caution">
    <text evidence="1">The sequence shown here is derived from an EMBL/GenBank/DDBJ whole genome shotgun (WGS) entry which is preliminary data.</text>
</comment>
<dbReference type="EMBL" id="CASHSV030000001">
    <property type="protein sequence ID" value="CAJ2631639.1"/>
    <property type="molecule type" value="Genomic_DNA"/>
</dbReference>